<evidence type="ECO:0000313" key="2">
    <source>
        <dbReference type="Proteomes" id="UP000324800"/>
    </source>
</evidence>
<comment type="caution">
    <text evidence="1">The sequence shown here is derived from an EMBL/GenBank/DDBJ whole genome shotgun (WGS) entry which is preliminary data.</text>
</comment>
<reference evidence="1 2" key="1">
    <citation type="submission" date="2019-03" db="EMBL/GenBank/DDBJ databases">
        <title>Single cell metagenomics reveals metabolic interactions within the superorganism composed of flagellate Streblomastix strix and complex community of Bacteroidetes bacteria on its surface.</title>
        <authorList>
            <person name="Treitli S.C."/>
            <person name="Kolisko M."/>
            <person name="Husnik F."/>
            <person name="Keeling P."/>
            <person name="Hampl V."/>
        </authorList>
    </citation>
    <scope>NUCLEOTIDE SEQUENCE [LARGE SCALE GENOMIC DNA]</scope>
    <source>
        <strain evidence="1">ST1C</strain>
    </source>
</reference>
<dbReference type="Proteomes" id="UP000324800">
    <property type="component" value="Unassembled WGS sequence"/>
</dbReference>
<dbReference type="AlphaFoldDB" id="A0A5J4WG26"/>
<organism evidence="1 2">
    <name type="scientific">Streblomastix strix</name>
    <dbReference type="NCBI Taxonomy" id="222440"/>
    <lineage>
        <taxon>Eukaryota</taxon>
        <taxon>Metamonada</taxon>
        <taxon>Preaxostyla</taxon>
        <taxon>Oxymonadida</taxon>
        <taxon>Streblomastigidae</taxon>
        <taxon>Streblomastix</taxon>
    </lineage>
</organism>
<proteinExistence type="predicted"/>
<gene>
    <name evidence="1" type="ORF">EZS28_010640</name>
</gene>
<protein>
    <submittedName>
        <fullName evidence="1">Uncharacterized protein</fullName>
    </submittedName>
</protein>
<dbReference type="EMBL" id="SNRW01002124">
    <property type="protein sequence ID" value="KAA6393838.1"/>
    <property type="molecule type" value="Genomic_DNA"/>
</dbReference>
<name>A0A5J4WG26_9EUKA</name>
<sequence length="186" mass="21011">MMLNVLMEQEFPEIQQSRHRIRIQAYILAVLIFRKEVLQVDLSHFATQDTAQSIRGTKTFSQPIVANSFIKTNGTQKQIQLANGDTSDIDDFLPKERPYALVDFTLQPISILIDTKVAGIGINRGIGGQPTIMSVNYLGIDREIIDTMKLTPQNIELIISITRFICGQHKVLQREALLTNTIGIRF</sequence>
<accession>A0A5J4WG26</accession>
<evidence type="ECO:0000313" key="1">
    <source>
        <dbReference type="EMBL" id="KAA6393838.1"/>
    </source>
</evidence>